<evidence type="ECO:0000313" key="2">
    <source>
        <dbReference type="EMBL" id="CAG8524679.1"/>
    </source>
</evidence>
<proteinExistence type="predicted"/>
<dbReference type="InterPro" id="IPR029071">
    <property type="entry name" value="Ubiquitin-like_domsf"/>
</dbReference>
<dbReference type="SMART" id="SM00213">
    <property type="entry name" value="UBQ"/>
    <property type="match status" value="1"/>
</dbReference>
<reference evidence="2" key="1">
    <citation type="submission" date="2021-06" db="EMBL/GenBank/DDBJ databases">
        <authorList>
            <person name="Kallberg Y."/>
            <person name="Tangrot J."/>
            <person name="Rosling A."/>
        </authorList>
    </citation>
    <scope>NUCLEOTIDE SEQUENCE</scope>
    <source>
        <strain evidence="2">BR232B</strain>
    </source>
</reference>
<dbReference type="Pfam" id="PF00240">
    <property type="entry name" value="ubiquitin"/>
    <property type="match status" value="1"/>
</dbReference>
<dbReference type="PANTHER" id="PTHR36649">
    <property type="entry name" value="UBIQUITIN-LIKE DOMAIN-CONTAINING PROTEIN"/>
    <property type="match status" value="1"/>
</dbReference>
<dbReference type="PROSITE" id="PS50053">
    <property type="entry name" value="UBIQUITIN_2"/>
    <property type="match status" value="1"/>
</dbReference>
<dbReference type="OrthoDB" id="428577at2759"/>
<dbReference type="PANTHER" id="PTHR36649:SF28">
    <property type="entry name" value="UBIQUITIN-LIKE DOMAIN-CONTAINING PROTEIN"/>
    <property type="match status" value="1"/>
</dbReference>
<sequence>MSPLSASLAAAAVEGLIQRPVITYDEYCLKTDRRIEKLDLQAFHTTSLVGHNIKRRLAIDNLDLKSSSKTPLISDGAIATQSSTEQCDGMLYVKTLTGKTIITDFEGMETIAKLKERIQDKEGIPPEWQRLIFAGMQLENNLTLADYNIKQESTVHMVLRLRGGDRTVFLSDEFFDPPWDYDFTGIVDMVNYSRGSCPYYRPCGWRRYALKVLDRWGSNIWLGCVNAPGEWPVSYHGTGYHNGKTIAEEGFMRETAVSQAVGSGIYTTPSVQIAELYAKPFEWQGYKYKVIIQNRVNPNNLIKIGNTNYWRSENQEDLRPYSLCIKRL</sequence>
<accession>A0A9N9FCQ6</accession>
<gene>
    <name evidence="2" type="ORF">PBRASI_LOCUS3808</name>
</gene>
<feature type="domain" description="Ubiquitin-like" evidence="1">
    <location>
        <begin position="91"/>
        <end position="164"/>
    </location>
</feature>
<dbReference type="InterPro" id="IPR019956">
    <property type="entry name" value="Ubiquitin_dom"/>
</dbReference>
<protein>
    <submittedName>
        <fullName evidence="2">6770_t:CDS:1</fullName>
    </submittedName>
</protein>
<name>A0A9N9FCQ6_9GLOM</name>
<keyword evidence="3" id="KW-1185">Reference proteome</keyword>
<dbReference type="Gene3D" id="3.90.175.10">
    <property type="entry name" value="Diphtheria Toxin, domain 1"/>
    <property type="match status" value="1"/>
</dbReference>
<dbReference type="SUPFAM" id="SSF56399">
    <property type="entry name" value="ADP-ribosylation"/>
    <property type="match status" value="1"/>
</dbReference>
<dbReference type="FunFam" id="3.10.20.90:FF:000160">
    <property type="entry name" value="Polyubiquitin-C"/>
    <property type="match status" value="1"/>
</dbReference>
<dbReference type="AlphaFoldDB" id="A0A9N9FCQ6"/>
<evidence type="ECO:0000313" key="3">
    <source>
        <dbReference type="Proteomes" id="UP000789739"/>
    </source>
</evidence>
<comment type="caution">
    <text evidence="2">The sequence shown here is derived from an EMBL/GenBank/DDBJ whole genome shotgun (WGS) entry which is preliminary data.</text>
</comment>
<dbReference type="Gene3D" id="3.10.20.90">
    <property type="entry name" value="Phosphatidylinositol 3-kinase Catalytic Subunit, Chain A, domain 1"/>
    <property type="match status" value="1"/>
</dbReference>
<dbReference type="Proteomes" id="UP000789739">
    <property type="component" value="Unassembled WGS sequence"/>
</dbReference>
<dbReference type="SUPFAM" id="SSF54236">
    <property type="entry name" value="Ubiquitin-like"/>
    <property type="match status" value="1"/>
</dbReference>
<organism evidence="2 3">
    <name type="scientific">Paraglomus brasilianum</name>
    <dbReference type="NCBI Taxonomy" id="144538"/>
    <lineage>
        <taxon>Eukaryota</taxon>
        <taxon>Fungi</taxon>
        <taxon>Fungi incertae sedis</taxon>
        <taxon>Mucoromycota</taxon>
        <taxon>Glomeromycotina</taxon>
        <taxon>Glomeromycetes</taxon>
        <taxon>Paraglomerales</taxon>
        <taxon>Paraglomeraceae</taxon>
        <taxon>Paraglomus</taxon>
    </lineage>
</organism>
<evidence type="ECO:0000259" key="1">
    <source>
        <dbReference type="PROSITE" id="PS50053"/>
    </source>
</evidence>
<dbReference type="InterPro" id="IPR000626">
    <property type="entry name" value="Ubiquitin-like_dom"/>
</dbReference>
<dbReference type="EMBL" id="CAJVPI010000359">
    <property type="protein sequence ID" value="CAG8524679.1"/>
    <property type="molecule type" value="Genomic_DNA"/>
</dbReference>
<dbReference type="PRINTS" id="PR00348">
    <property type="entry name" value="UBIQUITIN"/>
</dbReference>